<gene>
    <name evidence="2" type="ORF">QBC42DRAFT_347164</name>
</gene>
<comment type="caution">
    <text evidence="2">The sequence shown here is derived from an EMBL/GenBank/DDBJ whole genome shotgun (WGS) entry which is preliminary data.</text>
</comment>
<evidence type="ECO:0000313" key="2">
    <source>
        <dbReference type="EMBL" id="KAK4461481.1"/>
    </source>
</evidence>
<dbReference type="Proteomes" id="UP001321749">
    <property type="component" value="Unassembled WGS sequence"/>
</dbReference>
<name>A0AAV9HR62_9PEZI</name>
<organism evidence="2 3">
    <name type="scientific">Cladorrhinum samala</name>
    <dbReference type="NCBI Taxonomy" id="585594"/>
    <lineage>
        <taxon>Eukaryota</taxon>
        <taxon>Fungi</taxon>
        <taxon>Dikarya</taxon>
        <taxon>Ascomycota</taxon>
        <taxon>Pezizomycotina</taxon>
        <taxon>Sordariomycetes</taxon>
        <taxon>Sordariomycetidae</taxon>
        <taxon>Sordariales</taxon>
        <taxon>Podosporaceae</taxon>
        <taxon>Cladorrhinum</taxon>
    </lineage>
</organism>
<feature type="region of interest" description="Disordered" evidence="1">
    <location>
        <begin position="1"/>
        <end position="31"/>
    </location>
</feature>
<sequence length="104" mass="11501">MSRSGSTSDVSSLDFSAGIDPATLTNPWKDNLTKDLGKEWKKKYPGAKRAKIKGQPHQSHKAPEQGVVLSIQLLADTGKKIINTIHMFADGAWQSGKDYYKKKK</sequence>
<proteinExistence type="predicted"/>
<reference evidence="2" key="1">
    <citation type="journal article" date="2023" name="Mol. Phylogenet. Evol.">
        <title>Genome-scale phylogeny and comparative genomics of the fungal order Sordariales.</title>
        <authorList>
            <person name="Hensen N."/>
            <person name="Bonometti L."/>
            <person name="Westerberg I."/>
            <person name="Brannstrom I.O."/>
            <person name="Guillou S."/>
            <person name="Cros-Aarteil S."/>
            <person name="Calhoun S."/>
            <person name="Haridas S."/>
            <person name="Kuo A."/>
            <person name="Mondo S."/>
            <person name="Pangilinan J."/>
            <person name="Riley R."/>
            <person name="LaButti K."/>
            <person name="Andreopoulos B."/>
            <person name="Lipzen A."/>
            <person name="Chen C."/>
            <person name="Yan M."/>
            <person name="Daum C."/>
            <person name="Ng V."/>
            <person name="Clum A."/>
            <person name="Steindorff A."/>
            <person name="Ohm R.A."/>
            <person name="Martin F."/>
            <person name="Silar P."/>
            <person name="Natvig D.O."/>
            <person name="Lalanne C."/>
            <person name="Gautier V."/>
            <person name="Ament-Velasquez S.L."/>
            <person name="Kruys A."/>
            <person name="Hutchinson M.I."/>
            <person name="Powell A.J."/>
            <person name="Barry K."/>
            <person name="Miller A.N."/>
            <person name="Grigoriev I.V."/>
            <person name="Debuchy R."/>
            <person name="Gladieux P."/>
            <person name="Hiltunen Thoren M."/>
            <person name="Johannesson H."/>
        </authorList>
    </citation>
    <scope>NUCLEOTIDE SEQUENCE</scope>
    <source>
        <strain evidence="2">PSN324</strain>
    </source>
</reference>
<evidence type="ECO:0000256" key="1">
    <source>
        <dbReference type="SAM" id="MobiDB-lite"/>
    </source>
</evidence>
<reference evidence="2" key="2">
    <citation type="submission" date="2023-06" db="EMBL/GenBank/DDBJ databases">
        <authorList>
            <consortium name="Lawrence Berkeley National Laboratory"/>
            <person name="Mondo S.J."/>
            <person name="Hensen N."/>
            <person name="Bonometti L."/>
            <person name="Westerberg I."/>
            <person name="Brannstrom I.O."/>
            <person name="Guillou S."/>
            <person name="Cros-Aarteil S."/>
            <person name="Calhoun S."/>
            <person name="Haridas S."/>
            <person name="Kuo A."/>
            <person name="Pangilinan J."/>
            <person name="Riley R."/>
            <person name="Labutti K."/>
            <person name="Andreopoulos B."/>
            <person name="Lipzen A."/>
            <person name="Chen C."/>
            <person name="Yanf M."/>
            <person name="Daum C."/>
            <person name="Ng V."/>
            <person name="Clum A."/>
            <person name="Steindorff A."/>
            <person name="Ohm R."/>
            <person name="Martin F."/>
            <person name="Silar P."/>
            <person name="Natvig D."/>
            <person name="Lalanne C."/>
            <person name="Gautier V."/>
            <person name="Ament-Velasquez S.L."/>
            <person name="Kruys A."/>
            <person name="Hutchinson M.I."/>
            <person name="Powell A.J."/>
            <person name="Barry K."/>
            <person name="Miller A.N."/>
            <person name="Grigoriev I.V."/>
            <person name="Debuchy R."/>
            <person name="Gladieux P."/>
            <person name="Thoren M.H."/>
            <person name="Johannesson H."/>
        </authorList>
    </citation>
    <scope>NUCLEOTIDE SEQUENCE</scope>
    <source>
        <strain evidence="2">PSN324</strain>
    </source>
</reference>
<protein>
    <submittedName>
        <fullName evidence="2">Uncharacterized protein</fullName>
    </submittedName>
</protein>
<dbReference type="EMBL" id="MU864990">
    <property type="protein sequence ID" value="KAK4461481.1"/>
    <property type="molecule type" value="Genomic_DNA"/>
</dbReference>
<feature type="compositionally biased region" description="Basic residues" evidence="1">
    <location>
        <begin position="44"/>
        <end position="60"/>
    </location>
</feature>
<dbReference type="AlphaFoldDB" id="A0AAV9HR62"/>
<accession>A0AAV9HR62</accession>
<feature type="compositionally biased region" description="Polar residues" evidence="1">
    <location>
        <begin position="1"/>
        <end position="14"/>
    </location>
</feature>
<keyword evidence="3" id="KW-1185">Reference proteome</keyword>
<evidence type="ECO:0000313" key="3">
    <source>
        <dbReference type="Proteomes" id="UP001321749"/>
    </source>
</evidence>
<feature type="region of interest" description="Disordered" evidence="1">
    <location>
        <begin position="44"/>
        <end position="64"/>
    </location>
</feature>